<dbReference type="Gene3D" id="1.20.1600.10">
    <property type="entry name" value="Outer membrane efflux proteins (OEP)"/>
    <property type="match status" value="1"/>
</dbReference>
<gene>
    <name evidence="1" type="ORF">BWK73_52685</name>
</gene>
<dbReference type="Proteomes" id="UP000192491">
    <property type="component" value="Unassembled WGS sequence"/>
</dbReference>
<sequence>MSGCVGAADATLPPEVTPYQLPTMTGDAPAIDDHVSPLVVAPGIDADVLFNKLLECYPTRSKWQIDVDLKAGSRIGEDASTVANGTDLGRNYAQIVASMPLYSATELDRKQKNEYDLRGDTAKRVATFVTAISSRNHAIRELALYQSLESRAAVRVHSGVTGADEQVTYLKEVASAQDSVIKAEADIMESRLALSSLCSKDNYTAINNHLKTLAAVPTGDK</sequence>
<dbReference type="SUPFAM" id="SSF56954">
    <property type="entry name" value="Outer membrane efflux proteins (OEP)"/>
    <property type="match status" value="1"/>
</dbReference>
<dbReference type="AlphaFoldDB" id="A0A1Y1Q7L4"/>
<dbReference type="EMBL" id="MTEJ01000757">
    <property type="protein sequence ID" value="OQW98340.1"/>
    <property type="molecule type" value="Genomic_DNA"/>
</dbReference>
<organism evidence="1 2">
    <name type="scientific">Thiothrix lacustris</name>
    <dbReference type="NCBI Taxonomy" id="525917"/>
    <lineage>
        <taxon>Bacteria</taxon>
        <taxon>Pseudomonadati</taxon>
        <taxon>Pseudomonadota</taxon>
        <taxon>Gammaproteobacteria</taxon>
        <taxon>Thiotrichales</taxon>
        <taxon>Thiotrichaceae</taxon>
        <taxon>Thiothrix</taxon>
    </lineage>
</organism>
<proteinExistence type="predicted"/>
<evidence type="ECO:0000313" key="2">
    <source>
        <dbReference type="Proteomes" id="UP000192491"/>
    </source>
</evidence>
<accession>A0A1Y1Q7L4</accession>
<evidence type="ECO:0000313" key="1">
    <source>
        <dbReference type="EMBL" id="OQW98340.1"/>
    </source>
</evidence>
<reference evidence="1 2" key="1">
    <citation type="submission" date="2017-01" db="EMBL/GenBank/DDBJ databases">
        <title>Novel large sulfur bacteria in the metagenomes of groundwater-fed chemosynthetic microbial mats in the Lake Huron basin.</title>
        <authorList>
            <person name="Sharrar A.M."/>
            <person name="Flood B.E."/>
            <person name="Bailey J.V."/>
            <person name="Jones D.S."/>
            <person name="Biddanda B."/>
            <person name="Ruberg S.A."/>
            <person name="Marcus D.N."/>
            <person name="Dick G.J."/>
        </authorList>
    </citation>
    <scope>NUCLEOTIDE SEQUENCE [LARGE SCALE GENOMIC DNA]</scope>
    <source>
        <strain evidence="1">A8</strain>
    </source>
</reference>
<name>A0A1Y1Q7L4_9GAMM</name>
<comment type="caution">
    <text evidence="1">The sequence shown here is derived from an EMBL/GenBank/DDBJ whole genome shotgun (WGS) entry which is preliminary data.</text>
</comment>
<protein>
    <submittedName>
        <fullName evidence="1">Uncharacterized protein</fullName>
    </submittedName>
</protein>